<feature type="domain" description="TIR" evidence="3">
    <location>
        <begin position="1172"/>
        <end position="1323"/>
    </location>
</feature>
<evidence type="ECO:0000259" key="2">
    <source>
        <dbReference type="PROSITE" id="PS50017"/>
    </source>
</evidence>
<dbReference type="SMART" id="SM00588">
    <property type="entry name" value="NEUZ"/>
    <property type="match status" value="1"/>
</dbReference>
<dbReference type="Gene3D" id="3.40.50.10140">
    <property type="entry name" value="Toll/interleukin-1 receptor homology (TIR) domain"/>
    <property type="match status" value="1"/>
</dbReference>
<feature type="region of interest" description="Disordered" evidence="1">
    <location>
        <begin position="1062"/>
        <end position="1099"/>
    </location>
</feature>
<evidence type="ECO:0000256" key="1">
    <source>
        <dbReference type="SAM" id="MobiDB-lite"/>
    </source>
</evidence>
<feature type="compositionally biased region" description="Acidic residues" evidence="1">
    <location>
        <begin position="1503"/>
        <end position="1516"/>
    </location>
</feature>
<feature type="compositionally biased region" description="Basic residues" evidence="1">
    <location>
        <begin position="1523"/>
        <end position="1539"/>
    </location>
</feature>
<feature type="domain" description="Death" evidence="2">
    <location>
        <begin position="1101"/>
        <end position="1167"/>
    </location>
</feature>
<feature type="compositionally biased region" description="Gly residues" evidence="1">
    <location>
        <begin position="1075"/>
        <end position="1085"/>
    </location>
</feature>
<feature type="region of interest" description="Disordered" evidence="1">
    <location>
        <begin position="447"/>
        <end position="496"/>
    </location>
</feature>
<feature type="compositionally biased region" description="Low complexity" evidence="1">
    <location>
        <begin position="1540"/>
        <end position="1551"/>
    </location>
</feature>
<dbReference type="InterPro" id="IPR006573">
    <property type="entry name" value="NHR_dom"/>
</dbReference>
<protein>
    <submittedName>
        <fullName evidence="5">Uncharacterized protein</fullName>
    </submittedName>
</protein>
<feature type="compositionally biased region" description="Low complexity" evidence="1">
    <location>
        <begin position="469"/>
        <end position="490"/>
    </location>
</feature>
<dbReference type="Pfam" id="PF00531">
    <property type="entry name" value="Death"/>
    <property type="match status" value="1"/>
</dbReference>
<feature type="domain" description="NHR" evidence="4">
    <location>
        <begin position="2"/>
        <end position="159"/>
    </location>
</feature>
<dbReference type="GO" id="GO:0007165">
    <property type="term" value="P:signal transduction"/>
    <property type="evidence" value="ECO:0007669"/>
    <property type="project" value="InterPro"/>
</dbReference>
<dbReference type="InterPro" id="IPR000157">
    <property type="entry name" value="TIR_dom"/>
</dbReference>
<dbReference type="InterPro" id="IPR043136">
    <property type="entry name" value="B30.2/SPRY_sf"/>
</dbReference>
<feature type="region of interest" description="Disordered" evidence="1">
    <location>
        <begin position="774"/>
        <end position="829"/>
    </location>
</feature>
<dbReference type="InterPro" id="IPR011029">
    <property type="entry name" value="DEATH-like_dom_sf"/>
</dbReference>
<feature type="region of interest" description="Disordered" evidence="1">
    <location>
        <begin position="1475"/>
        <end position="1559"/>
    </location>
</feature>
<gene>
    <name evidence="5" type="ORF">DERF_008687</name>
</gene>
<dbReference type="Gene3D" id="1.10.533.10">
    <property type="entry name" value="Death Domain, Fas"/>
    <property type="match status" value="1"/>
</dbReference>
<organism evidence="5 6">
    <name type="scientific">Dermatophagoides farinae</name>
    <name type="common">American house dust mite</name>
    <dbReference type="NCBI Taxonomy" id="6954"/>
    <lineage>
        <taxon>Eukaryota</taxon>
        <taxon>Metazoa</taxon>
        <taxon>Ecdysozoa</taxon>
        <taxon>Arthropoda</taxon>
        <taxon>Chelicerata</taxon>
        <taxon>Arachnida</taxon>
        <taxon>Acari</taxon>
        <taxon>Acariformes</taxon>
        <taxon>Sarcoptiformes</taxon>
        <taxon>Astigmata</taxon>
        <taxon>Psoroptidia</taxon>
        <taxon>Analgoidea</taxon>
        <taxon>Pyroglyphidae</taxon>
        <taxon>Dermatophagoidinae</taxon>
        <taxon>Dermatophagoides</taxon>
    </lineage>
</organism>
<dbReference type="PROSITE" id="PS50104">
    <property type="entry name" value="TIR"/>
    <property type="match status" value="1"/>
</dbReference>
<dbReference type="InterPro" id="IPR035897">
    <property type="entry name" value="Toll_tir_struct_dom_sf"/>
</dbReference>
<dbReference type="Pfam" id="PF07177">
    <property type="entry name" value="Neuralized"/>
    <property type="match status" value="1"/>
</dbReference>
<comment type="caution">
    <text evidence="5">The sequence shown here is derived from an EMBL/GenBank/DDBJ whole genome shotgun (WGS) entry which is preliminary data.</text>
</comment>
<proteinExistence type="predicted"/>
<sequence>MMMKFHDIHGVNVSLDDNKRIAKRTNSFCDAFVFSSNPMRMNTPMIIQLSSRLSSEWHGACFIGLTTRNPVNFMETIYSKHIINLLTTNVDDVWIKQIRPEWSNDSLILSLNSDGVFEIITEYEPNLKYMFLENLPINFPLWLILDLYGQTEQVQFPHYSSPNCREIVSLGSDIYSTYKCGENGIVPYNSARIILIGPKSSGKSQLKNIFISNLNQDSKDNNDSIGDPSQCHLITNNDGEWNLLPNSTTNKLRITHADKSDIYHDIAKNIVQEIVSNKDQFDANESHSPKDLIKNVLRFPRKLLRPYSKEVKQLSENLNEIPDELMLMIEEMLKAIPNDQKNLTTNESSVKDLANENGNNKSKLIINVHDFSGNFLYLLINQFFFTSCSVYLFVFNLADDLETTTLSKYENVSFVSELGNQSLTVLHSIHLWISLIHSTIAGFPIPNEISPSSPPSSTAVNDTNDTDNTDNNQQQQQQQDQSVDTSTSDENSSDSKTFELLQPQIILVGTHRNSIHAEPITRNQIVNEIFDKIRSSFNDKSYGGHLFEKNIALDCKEMSFDEPDLVKNLRHIIESLIHEEKMAGFSIPLCWIQLEQILEKFKQRGIYFVDVYQLHEVVSSIIDTFQSYENLNSALYFYHNQGRIFFLDCVNNQTAFSAADDRHGTYELGIIILDPNWFISCIYDLCSYLCSMKNDDDDNLFLGIISENAINNAWSNIIDQKFILLGCLENLDLICEINPYLPMEDVSDVSATAMIPKLYFFPWITKPVMNDTTEFMNSGHNDGHNDNQSSESRPDSSCDTNSSANSNQQSMVNGHPSPDPNDDSRVGNGANATIGGSTFQFIIEFNILPVSLFTRLLVRLSKWSWNQGWGRKPEMFNSKGRIAVDFDHDIILKINLFQDRIYLIIVKIFEEIPNDQIENLFIGPAANVCVKVQHLIENELASLKNSYYRRLSFKLVIPCPCDVVCEKHDIEGCLNESCLHFLSLHECLQKKVVECRFNRQVRTTFIHRFLPYTPSNLNDDITYDNTMLLPTSNNTNVWENVFQVEQLWMREAAKLLNGNEKQSHGMIGGHRHGRSNGGGGGGGGVDSNNLQSSSSSSSMNDWRALAKRLSYTERDIMKFNAELSPSLALLNDWYESNGRTRYCIDVLVSCLRMLNREDIASLIEYELEPESASPPIFISYQHDSQKQVLVIHITIHVEIRRKLELSGFQCWMDTRSINGGDSLYGKIYEGISRAKVFICCLTPRYVASPMCNREVALADVLHKPILPLIIEFTPWPPPGAMALILSSIVYVDLCGVGSHHGTGRTQDTESRFREILDHISRYISGYSDTSPFVSTRSYQLQLPDLFTNTGNRFTHHHQQQVGRNNRINGRDDHHHHSHNHYHQSRNLLINHHHHHHHPNRPITNNRSHYSNVLQQHFGLANVGHHNNRNNNQQQQQHQSLIRRIQSSTSSMILRRNNSHDTSTSPILMESNLEQLINNNGGGGNMNSNSEQNTRINSSVSNSNDDDDDDDDDDDNNNNDVVRDHHHQYSNSNHHHHHQHNNNQHQQQQSSSRNDGQQLNRDVGELPFTEQIITDDNISAITRARIANRITNCSVCKII</sequence>
<dbReference type="SUPFAM" id="SSF52200">
    <property type="entry name" value="Toll/Interleukin receptor TIR domain"/>
    <property type="match status" value="1"/>
</dbReference>
<dbReference type="Pfam" id="PF13676">
    <property type="entry name" value="TIR_2"/>
    <property type="match status" value="1"/>
</dbReference>
<evidence type="ECO:0000313" key="5">
    <source>
        <dbReference type="EMBL" id="KAH9518089.1"/>
    </source>
</evidence>
<evidence type="ECO:0000259" key="3">
    <source>
        <dbReference type="PROSITE" id="PS50104"/>
    </source>
</evidence>
<feature type="compositionally biased region" description="Polar residues" evidence="1">
    <location>
        <begin position="774"/>
        <end position="812"/>
    </location>
</feature>
<dbReference type="SUPFAM" id="SSF47986">
    <property type="entry name" value="DEATH domain"/>
    <property type="match status" value="1"/>
</dbReference>
<feature type="compositionally biased region" description="Low complexity" evidence="1">
    <location>
        <begin position="1485"/>
        <end position="1502"/>
    </location>
</feature>
<dbReference type="PROSITE" id="PS50017">
    <property type="entry name" value="DEATH_DOMAIN"/>
    <property type="match status" value="1"/>
</dbReference>
<reference evidence="5" key="1">
    <citation type="submission" date="2013-05" db="EMBL/GenBank/DDBJ databases">
        <authorList>
            <person name="Yim A.K.Y."/>
            <person name="Chan T.F."/>
            <person name="Ji K.M."/>
            <person name="Liu X.Y."/>
            <person name="Zhou J.W."/>
            <person name="Li R.Q."/>
            <person name="Yang K.Y."/>
            <person name="Li J."/>
            <person name="Li M."/>
            <person name="Law P.T.W."/>
            <person name="Wu Y.L."/>
            <person name="Cai Z.L."/>
            <person name="Qin H."/>
            <person name="Bao Y."/>
            <person name="Leung R.K.K."/>
            <person name="Ng P.K.S."/>
            <person name="Zou J."/>
            <person name="Zhong X.J."/>
            <person name="Ran P.X."/>
            <person name="Zhong N.S."/>
            <person name="Liu Z.G."/>
            <person name="Tsui S.K.W."/>
        </authorList>
    </citation>
    <scope>NUCLEOTIDE SEQUENCE</scope>
    <source>
        <strain evidence="5">Derf</strain>
        <tissue evidence="5">Whole organism</tissue>
    </source>
</reference>
<accession>A0A922I262</accession>
<reference evidence="5" key="2">
    <citation type="journal article" date="2022" name="Res Sq">
        <title>Comparative Genomics Reveals Insights into the Divergent Evolution of Astigmatic Mites and Household Pest Adaptations.</title>
        <authorList>
            <person name="Xiong Q."/>
            <person name="Wan A.T.-Y."/>
            <person name="Liu X.-Y."/>
            <person name="Fung C.S.-H."/>
            <person name="Xiao X."/>
            <person name="Malainual N."/>
            <person name="Hou J."/>
            <person name="Wang L."/>
            <person name="Wang M."/>
            <person name="Yang K."/>
            <person name="Cui Y."/>
            <person name="Leung E."/>
            <person name="Nong W."/>
            <person name="Shin S.-K."/>
            <person name="Au S."/>
            <person name="Jeong K.Y."/>
            <person name="Chew F.T."/>
            <person name="Hui J."/>
            <person name="Leung T.F."/>
            <person name="Tungtrongchitr A."/>
            <person name="Zhong N."/>
            <person name="Liu Z."/>
            <person name="Tsui S."/>
        </authorList>
    </citation>
    <scope>NUCLEOTIDE SEQUENCE</scope>
    <source>
        <strain evidence="5">Derf</strain>
        <tissue evidence="5">Whole organism</tissue>
    </source>
</reference>
<keyword evidence="6" id="KW-1185">Reference proteome</keyword>
<dbReference type="PROSITE" id="PS51065">
    <property type="entry name" value="NHR"/>
    <property type="match status" value="1"/>
</dbReference>
<name>A0A922I262_DERFA</name>
<dbReference type="PANTHER" id="PTHR47508:SF1">
    <property type="entry name" value="NON-SPECIFIC SERINE_THREONINE PROTEIN KINASE"/>
    <property type="match status" value="1"/>
</dbReference>
<dbReference type="Gene3D" id="2.60.120.920">
    <property type="match status" value="1"/>
</dbReference>
<dbReference type="InterPro" id="IPR000488">
    <property type="entry name" value="Death_dom"/>
</dbReference>
<dbReference type="EMBL" id="ASGP02000003">
    <property type="protein sequence ID" value="KAH9518089.1"/>
    <property type="molecule type" value="Genomic_DNA"/>
</dbReference>
<evidence type="ECO:0000313" key="6">
    <source>
        <dbReference type="Proteomes" id="UP000790347"/>
    </source>
</evidence>
<dbReference type="Proteomes" id="UP000790347">
    <property type="component" value="Unassembled WGS sequence"/>
</dbReference>
<evidence type="ECO:0000259" key="4">
    <source>
        <dbReference type="PROSITE" id="PS51065"/>
    </source>
</evidence>
<dbReference type="PANTHER" id="PTHR47508">
    <property type="entry name" value="SAM DOMAIN-CONTAINING PROTEIN-RELATED"/>
    <property type="match status" value="1"/>
</dbReference>
<dbReference type="SMART" id="SM00005">
    <property type="entry name" value="DEATH"/>
    <property type="match status" value="1"/>
</dbReference>